<dbReference type="KEGG" id="pcw:110201054"/>
<keyword evidence="1" id="KW-0732">Signal</keyword>
<dbReference type="CTD" id="2086"/>
<evidence type="ECO:0000313" key="2">
    <source>
        <dbReference type="Proteomes" id="UP000515140"/>
    </source>
</evidence>
<evidence type="ECO:0000313" key="4">
    <source>
        <dbReference type="RefSeq" id="XP_020832185.1"/>
    </source>
</evidence>
<gene>
    <name evidence="3 4 5" type="primary">ERV3-1</name>
</gene>
<feature type="chain" id="PRO_5044648239" evidence="1">
    <location>
        <begin position="16"/>
        <end position="330"/>
    </location>
</feature>
<reference evidence="3 4" key="1">
    <citation type="submission" date="2025-04" db="UniProtKB">
        <authorList>
            <consortium name="RefSeq"/>
        </authorList>
    </citation>
    <scope>IDENTIFICATION</scope>
    <source>
        <tissue evidence="3 4">Spleen</tissue>
    </source>
</reference>
<sequence>MILKLLSFLIVTVTAVPIPVLFPQENQFIQLVQKGRGKQLGMSTCEYTYSCQIGYFEVDCSLYQGRWNATDIKCTNGTRISCKSARYLIGTNYHTTCRYVLAGGNPRLSCNLSQEIGDLERLNLCKDDNSINGKLRLPYYDWAWRNQTWSGYFRKFWSKEDRTNLDPEVENCNWKKKNKQLWKCIYKDGDHIQFRGGLLGDRNIQYYPSRGNVSRIFSKKQPALKGHYWICGLTAYTHLPTDWTGNCYIGLVRPKFFFLPEQEGKQLGKQLDDDLERDWRSIDSSIASTGNANGWGNGWPPGKDNKRIWTSNLGTRWKLGIQDPDLFILL</sequence>
<dbReference type="AlphaFoldDB" id="A0A6P5JMA5"/>
<organism evidence="2 3">
    <name type="scientific">Phascolarctos cinereus</name>
    <name type="common">Koala</name>
    <dbReference type="NCBI Taxonomy" id="38626"/>
    <lineage>
        <taxon>Eukaryota</taxon>
        <taxon>Metazoa</taxon>
        <taxon>Chordata</taxon>
        <taxon>Craniata</taxon>
        <taxon>Vertebrata</taxon>
        <taxon>Euteleostomi</taxon>
        <taxon>Mammalia</taxon>
        <taxon>Metatheria</taxon>
        <taxon>Diprotodontia</taxon>
        <taxon>Phascolarctidae</taxon>
        <taxon>Phascolarctos</taxon>
    </lineage>
</organism>
<evidence type="ECO:0000313" key="5">
    <source>
        <dbReference type="RefSeq" id="XP_020832186.1"/>
    </source>
</evidence>
<name>A0A6P5JMA5_PHACI</name>
<evidence type="ECO:0000256" key="1">
    <source>
        <dbReference type="SAM" id="SignalP"/>
    </source>
</evidence>
<dbReference type="RefSeq" id="XP_020832185.1">
    <property type="nucleotide sequence ID" value="XM_020976526.1"/>
</dbReference>
<dbReference type="RefSeq" id="XP_020832186.1">
    <property type="nucleotide sequence ID" value="XM_020976527.1"/>
</dbReference>
<keyword evidence="2" id="KW-1185">Reference proteome</keyword>
<feature type="signal peptide" evidence="1">
    <location>
        <begin position="1"/>
        <end position="15"/>
    </location>
</feature>
<evidence type="ECO:0000313" key="3">
    <source>
        <dbReference type="RefSeq" id="XP_020832184.1"/>
    </source>
</evidence>
<dbReference type="GeneID" id="110201054"/>
<proteinExistence type="predicted"/>
<accession>A0A6P5JMA5</accession>
<dbReference type="RefSeq" id="XP_020832184.1">
    <property type="nucleotide sequence ID" value="XM_020976525.1"/>
</dbReference>
<dbReference type="Proteomes" id="UP000515140">
    <property type="component" value="Unplaced"/>
</dbReference>
<protein>
    <submittedName>
        <fullName evidence="3 4">Endogenous retrovirus group 3 member 1 Env polyprotein</fullName>
    </submittedName>
</protein>